<dbReference type="InterPro" id="IPR001387">
    <property type="entry name" value="Cro/C1-type_HTH"/>
</dbReference>
<dbReference type="Gene3D" id="1.10.260.40">
    <property type="entry name" value="lambda repressor-like DNA-binding domains"/>
    <property type="match status" value="1"/>
</dbReference>
<reference evidence="4 5" key="1">
    <citation type="submission" date="2021-03" db="EMBL/GenBank/DDBJ databases">
        <title>Genomic Encyclopedia of Type Strains, Phase IV (KMG-IV): sequencing the most valuable type-strain genomes for metagenomic binning, comparative biology and taxonomic classification.</title>
        <authorList>
            <person name="Goeker M."/>
        </authorList>
    </citation>
    <scope>NUCLEOTIDE SEQUENCE [LARGE SCALE GENOMIC DNA]</scope>
    <source>
        <strain evidence="4 5">DSM 40526</strain>
    </source>
</reference>
<accession>A0ABS4KZ16</accession>
<feature type="region of interest" description="Disordered" evidence="1">
    <location>
        <begin position="81"/>
        <end position="128"/>
    </location>
</feature>
<evidence type="ECO:0000259" key="3">
    <source>
        <dbReference type="SMART" id="SM00530"/>
    </source>
</evidence>
<gene>
    <name evidence="4" type="ORF">J2Z77_001065</name>
</gene>
<feature type="transmembrane region" description="Helical" evidence="2">
    <location>
        <begin position="157"/>
        <end position="177"/>
    </location>
</feature>
<evidence type="ECO:0000313" key="5">
    <source>
        <dbReference type="Proteomes" id="UP001519310"/>
    </source>
</evidence>
<feature type="compositionally biased region" description="Low complexity" evidence="1">
    <location>
        <begin position="117"/>
        <end position="128"/>
    </location>
</feature>
<organism evidence="4 5">
    <name type="scientific">Streptomyces avidinii</name>
    <dbReference type="NCBI Taxonomy" id="1895"/>
    <lineage>
        <taxon>Bacteria</taxon>
        <taxon>Bacillati</taxon>
        <taxon>Actinomycetota</taxon>
        <taxon>Actinomycetes</taxon>
        <taxon>Kitasatosporales</taxon>
        <taxon>Streptomycetaceae</taxon>
        <taxon>Streptomyces</taxon>
    </lineage>
</organism>
<dbReference type="Proteomes" id="UP001519310">
    <property type="component" value="Unassembled WGS sequence"/>
</dbReference>
<evidence type="ECO:0000256" key="1">
    <source>
        <dbReference type="SAM" id="MobiDB-lite"/>
    </source>
</evidence>
<evidence type="ECO:0000256" key="2">
    <source>
        <dbReference type="SAM" id="Phobius"/>
    </source>
</evidence>
<keyword evidence="2" id="KW-0812">Transmembrane</keyword>
<keyword evidence="5" id="KW-1185">Reference proteome</keyword>
<keyword evidence="2" id="KW-1133">Transmembrane helix</keyword>
<feature type="compositionally biased region" description="Gly residues" evidence="1">
    <location>
        <begin position="87"/>
        <end position="98"/>
    </location>
</feature>
<feature type="compositionally biased region" description="Low complexity" evidence="1">
    <location>
        <begin position="187"/>
        <end position="199"/>
    </location>
</feature>
<dbReference type="InterPro" id="IPR010982">
    <property type="entry name" value="Lambda_DNA-bd_dom_sf"/>
</dbReference>
<dbReference type="RefSeq" id="WP_189968874.1">
    <property type="nucleotide sequence ID" value="NZ_BMVL01000005.1"/>
</dbReference>
<keyword evidence="2" id="KW-0472">Membrane</keyword>
<feature type="compositionally biased region" description="Low complexity" evidence="1">
    <location>
        <begin position="245"/>
        <end position="256"/>
    </location>
</feature>
<dbReference type="EMBL" id="JAGGLQ010000002">
    <property type="protein sequence ID" value="MBP2035278.1"/>
    <property type="molecule type" value="Genomic_DNA"/>
</dbReference>
<dbReference type="Pfam" id="PF13560">
    <property type="entry name" value="HTH_31"/>
    <property type="match status" value="1"/>
</dbReference>
<name>A0ABS4KZ16_STRAV</name>
<dbReference type="SUPFAM" id="SSF47413">
    <property type="entry name" value="lambda repressor-like DNA-binding domains"/>
    <property type="match status" value="1"/>
</dbReference>
<feature type="domain" description="HTH cro/C1-type" evidence="3">
    <location>
        <begin position="13"/>
        <end position="69"/>
    </location>
</feature>
<feature type="compositionally biased region" description="Gly residues" evidence="1">
    <location>
        <begin position="235"/>
        <end position="244"/>
    </location>
</feature>
<dbReference type="CDD" id="cd00093">
    <property type="entry name" value="HTH_XRE"/>
    <property type="match status" value="1"/>
</dbReference>
<dbReference type="SMART" id="SM00530">
    <property type="entry name" value="HTH_XRE"/>
    <property type="match status" value="1"/>
</dbReference>
<protein>
    <recommendedName>
        <fullName evidence="3">HTH cro/C1-type domain-containing protein</fullName>
    </recommendedName>
</protein>
<evidence type="ECO:0000313" key="4">
    <source>
        <dbReference type="EMBL" id="MBP2035278.1"/>
    </source>
</evidence>
<sequence>MSEDTAEAGFARQLRELKDRSGHSYGTLAKRLHMSTSTLHRYCRGDVVPTDYAPLERFARLCRASPEELVELHRHWVLADANRPRKGGGPGPGPGGKAPAGTGLAEVPRPSPEEPEPGAAAGPSAAAEALPEPLPAEQLHVTSGPAAPKQRRRSPRAVLAGIAVAVVAGAVVLTANLPGRDADVRNGPAAAASLPGGEAEPAEGGDGKAAPPAPTAATGTSPPASPPGAPRAGDGAEGGGGGTGATATGPLPAGRGDLAASGTPVKVTIQPYTWESPCGQHYLIDRPPAQVGPPPVERDAPAWVAASGAVSAGEQYVTLSLQGSGKETVVLDGLTVRMAGKRAPLGWNDYAMGYPGVGCGAGVPTRSFTVALDAARPAVVPEAGQPNFPFKVSESEPEVFYIKADASAYDVSWYLELSWSSGSRRGTLTIDHNGKPFRTSGRNGRPGYEFPLGGEGWVKAGTTR</sequence>
<comment type="caution">
    <text evidence="4">The sequence shown here is derived from an EMBL/GenBank/DDBJ whole genome shotgun (WGS) entry which is preliminary data.</text>
</comment>
<feature type="region of interest" description="Disordered" evidence="1">
    <location>
        <begin position="179"/>
        <end position="259"/>
    </location>
</feature>
<proteinExistence type="predicted"/>